<evidence type="ECO:0000259" key="5">
    <source>
        <dbReference type="PROSITE" id="PS51504"/>
    </source>
</evidence>
<dbReference type="PROSITE" id="PS51504">
    <property type="entry name" value="H15"/>
    <property type="match status" value="1"/>
</dbReference>
<keyword evidence="2 3" id="KW-0539">Nucleus</keyword>
<sequence>MSDVAAAPATMTTSPAMKKATKPKGEKKARTCPTHPVYGAVIKSAIKELQDRKGASKQAILKVLTQASGTGAAGRFRLAGKSSHEVTTKVPRKPKVKSKTKPKERAAASPNKQVKKEKSSSSPKKAAKPKAKSAKSPQKVAMKRAAAQPKAISYRE</sequence>
<evidence type="ECO:0000313" key="6">
    <source>
        <dbReference type="Proteomes" id="UP000035642"/>
    </source>
</evidence>
<evidence type="ECO:0000313" key="7">
    <source>
        <dbReference type="WBParaSite" id="ACAC_0001437701-mRNA-1"/>
    </source>
</evidence>
<comment type="similarity">
    <text evidence="3">Belongs to the histone H1/H5 family.</text>
</comment>
<keyword evidence="6" id="KW-1185">Reference proteome</keyword>
<reference evidence="6" key="1">
    <citation type="submission" date="2012-09" db="EMBL/GenBank/DDBJ databases">
        <authorList>
            <person name="Martin A.A."/>
        </authorList>
    </citation>
    <scope>NUCLEOTIDE SEQUENCE</scope>
</reference>
<accession>A0A0K0DRI8</accession>
<evidence type="ECO:0000256" key="1">
    <source>
        <dbReference type="ARBA" id="ARBA00023125"/>
    </source>
</evidence>
<feature type="region of interest" description="Disordered" evidence="4">
    <location>
        <begin position="1"/>
        <end position="33"/>
    </location>
</feature>
<name>A0A0K0DRI8_ANGCA</name>
<dbReference type="InterPro" id="IPR005818">
    <property type="entry name" value="Histone_H1/H5_H15"/>
</dbReference>
<proteinExistence type="inferred from homology"/>
<dbReference type="AlphaFoldDB" id="A0A0K0DRI8"/>
<dbReference type="PRINTS" id="PR00624">
    <property type="entry name" value="HISTONEH5"/>
</dbReference>
<keyword evidence="1 3" id="KW-0238">DNA-binding</keyword>
<dbReference type="SUPFAM" id="SSF46785">
    <property type="entry name" value="Winged helix' DNA-binding domain"/>
    <property type="match status" value="1"/>
</dbReference>
<organism evidence="6 7">
    <name type="scientific">Angiostrongylus cantonensis</name>
    <name type="common">Rat lungworm</name>
    <dbReference type="NCBI Taxonomy" id="6313"/>
    <lineage>
        <taxon>Eukaryota</taxon>
        <taxon>Metazoa</taxon>
        <taxon>Ecdysozoa</taxon>
        <taxon>Nematoda</taxon>
        <taxon>Chromadorea</taxon>
        <taxon>Rhabditida</taxon>
        <taxon>Rhabditina</taxon>
        <taxon>Rhabditomorpha</taxon>
        <taxon>Strongyloidea</taxon>
        <taxon>Metastrongylidae</taxon>
        <taxon>Angiostrongylus</taxon>
    </lineage>
</organism>
<keyword evidence="3" id="KW-0158">Chromosome</keyword>
<dbReference type="InterPro" id="IPR036388">
    <property type="entry name" value="WH-like_DNA-bd_sf"/>
</dbReference>
<dbReference type="Gene3D" id="1.10.10.10">
    <property type="entry name" value="Winged helix-like DNA-binding domain superfamily/Winged helix DNA-binding domain"/>
    <property type="match status" value="1"/>
</dbReference>
<dbReference type="SMART" id="SM00526">
    <property type="entry name" value="H15"/>
    <property type="match status" value="1"/>
</dbReference>
<evidence type="ECO:0000256" key="4">
    <source>
        <dbReference type="SAM" id="MobiDB-lite"/>
    </source>
</evidence>
<dbReference type="InterPro" id="IPR036390">
    <property type="entry name" value="WH_DNA-bd_sf"/>
</dbReference>
<dbReference type="Proteomes" id="UP000035642">
    <property type="component" value="Unassembled WGS sequence"/>
</dbReference>
<dbReference type="Pfam" id="PF00538">
    <property type="entry name" value="Linker_histone"/>
    <property type="match status" value="1"/>
</dbReference>
<feature type="compositionally biased region" description="Low complexity" evidence="4">
    <location>
        <begin position="1"/>
        <end position="18"/>
    </location>
</feature>
<protein>
    <submittedName>
        <fullName evidence="7">H15 domain-containing protein</fullName>
    </submittedName>
</protein>
<dbReference type="GO" id="GO:0030527">
    <property type="term" value="F:structural constituent of chromatin"/>
    <property type="evidence" value="ECO:0007669"/>
    <property type="project" value="InterPro"/>
</dbReference>
<dbReference type="InterPro" id="IPR005819">
    <property type="entry name" value="H1/H5"/>
</dbReference>
<feature type="compositionally biased region" description="Basic residues" evidence="4">
    <location>
        <begin position="90"/>
        <end position="100"/>
    </location>
</feature>
<dbReference type="GO" id="GO:0000786">
    <property type="term" value="C:nucleosome"/>
    <property type="evidence" value="ECO:0007669"/>
    <property type="project" value="InterPro"/>
</dbReference>
<feature type="region of interest" description="Disordered" evidence="4">
    <location>
        <begin position="65"/>
        <end position="156"/>
    </location>
</feature>
<evidence type="ECO:0000256" key="2">
    <source>
        <dbReference type="ARBA" id="ARBA00023242"/>
    </source>
</evidence>
<feature type="domain" description="H15" evidence="5">
    <location>
        <begin position="34"/>
        <end position="118"/>
    </location>
</feature>
<comment type="subcellular location">
    <subcellularLocation>
        <location evidence="3">Nucleus</location>
    </subcellularLocation>
</comment>
<dbReference type="GO" id="GO:0005634">
    <property type="term" value="C:nucleus"/>
    <property type="evidence" value="ECO:0007669"/>
    <property type="project" value="UniProtKB-SubCell"/>
</dbReference>
<evidence type="ECO:0000256" key="3">
    <source>
        <dbReference type="RuleBase" id="RU003894"/>
    </source>
</evidence>
<dbReference type="GO" id="GO:0006334">
    <property type="term" value="P:nucleosome assembly"/>
    <property type="evidence" value="ECO:0007669"/>
    <property type="project" value="InterPro"/>
</dbReference>
<dbReference type="WBParaSite" id="ACAC_0001437701-mRNA-1">
    <property type="protein sequence ID" value="ACAC_0001437701-mRNA-1"/>
    <property type="gene ID" value="ACAC_0001437701"/>
</dbReference>
<dbReference type="STRING" id="6313.A0A0K0DRI8"/>
<reference evidence="7" key="2">
    <citation type="submission" date="2017-02" db="UniProtKB">
        <authorList>
            <consortium name="WormBaseParasite"/>
        </authorList>
    </citation>
    <scope>IDENTIFICATION</scope>
</reference>
<dbReference type="GO" id="GO:0003677">
    <property type="term" value="F:DNA binding"/>
    <property type="evidence" value="ECO:0007669"/>
    <property type="project" value="UniProtKB-KW"/>
</dbReference>